<organism evidence="4 5">
    <name type="scientific">Elsinoe australis</name>
    <dbReference type="NCBI Taxonomy" id="40998"/>
    <lineage>
        <taxon>Eukaryota</taxon>
        <taxon>Fungi</taxon>
        <taxon>Dikarya</taxon>
        <taxon>Ascomycota</taxon>
        <taxon>Pezizomycotina</taxon>
        <taxon>Dothideomycetes</taxon>
        <taxon>Dothideomycetidae</taxon>
        <taxon>Myriangiales</taxon>
        <taxon>Elsinoaceae</taxon>
        <taxon>Elsinoe</taxon>
    </lineage>
</organism>
<dbReference type="Gene3D" id="3.40.50.720">
    <property type="entry name" value="NAD(P)-binding Rossmann-like Domain"/>
    <property type="match status" value="1"/>
</dbReference>
<sequence length="312" mass="34645">MLILIAGISGNIGKHAAAHAIATGHTVRGLGRSPEKLPTDVRSGLESFVTSSSYYDIAALDHACAGADAVICAYSGLPELHLDGQLLLLRSAERAGIKRFLAASWNYDWRKIRFGVDEPVYDAAIAFKRQAEISSSIKPCWILSGMLAEVFFGIEGQRGFTPRDGGVWDAWADKGKKSMDIWGTGEEEWVFTTEEDAGRVGVEVVAAEGAEKGGFASVASWRCSLNEVRRVYEKVRQEQVDVNWKGSVGESTTLAVRMKSELGPDRFWEWHCSWFMLFCVKGTWNLDTLENQRFEQIAFTGLEKFLREHAQV</sequence>
<dbReference type="PANTHER" id="PTHR47706">
    <property type="entry name" value="NMRA-LIKE FAMILY PROTEIN"/>
    <property type="match status" value="1"/>
</dbReference>
<dbReference type="Proteomes" id="UP000243723">
    <property type="component" value="Unassembled WGS sequence"/>
</dbReference>
<dbReference type="SUPFAM" id="SSF51735">
    <property type="entry name" value="NAD(P)-binding Rossmann-fold domains"/>
    <property type="match status" value="1"/>
</dbReference>
<keyword evidence="2" id="KW-0560">Oxidoreductase</keyword>
<dbReference type="InterPro" id="IPR036291">
    <property type="entry name" value="NAD(P)-bd_dom_sf"/>
</dbReference>
<keyword evidence="1" id="KW-0521">NADP</keyword>
<dbReference type="InterPro" id="IPR051609">
    <property type="entry name" value="NmrA/Isoflavone_reductase-like"/>
</dbReference>
<accession>A0A2P7YJ12</accession>
<dbReference type="STRING" id="40998.A0A2P7YJ12"/>
<dbReference type="PANTHER" id="PTHR47706:SF9">
    <property type="entry name" value="NMRA-LIKE DOMAIN-CONTAINING PROTEIN-RELATED"/>
    <property type="match status" value="1"/>
</dbReference>
<proteinExistence type="predicted"/>
<feature type="domain" description="NmrA-like" evidence="3">
    <location>
        <begin position="2"/>
        <end position="241"/>
    </location>
</feature>
<dbReference type="Pfam" id="PF05368">
    <property type="entry name" value="NmrA"/>
    <property type="match status" value="1"/>
</dbReference>
<dbReference type="EMBL" id="NHZQ01000422">
    <property type="protein sequence ID" value="PSK35958.1"/>
    <property type="molecule type" value="Genomic_DNA"/>
</dbReference>
<evidence type="ECO:0000313" key="5">
    <source>
        <dbReference type="Proteomes" id="UP000243723"/>
    </source>
</evidence>
<comment type="caution">
    <text evidence="4">The sequence shown here is derived from an EMBL/GenBank/DDBJ whole genome shotgun (WGS) entry which is preliminary data.</text>
</comment>
<evidence type="ECO:0000256" key="2">
    <source>
        <dbReference type="ARBA" id="ARBA00023002"/>
    </source>
</evidence>
<dbReference type="InterPro" id="IPR008030">
    <property type="entry name" value="NmrA-like"/>
</dbReference>
<evidence type="ECO:0000256" key="1">
    <source>
        <dbReference type="ARBA" id="ARBA00022857"/>
    </source>
</evidence>
<gene>
    <name evidence="4" type="ORF">B9Z65_5773</name>
</gene>
<dbReference type="AlphaFoldDB" id="A0A2P7YJ12"/>
<protein>
    <recommendedName>
        <fullName evidence="3">NmrA-like domain-containing protein</fullName>
    </recommendedName>
</protein>
<dbReference type="OrthoDB" id="419598at2759"/>
<keyword evidence="5" id="KW-1185">Reference proteome</keyword>
<dbReference type="GO" id="GO:0016491">
    <property type="term" value="F:oxidoreductase activity"/>
    <property type="evidence" value="ECO:0007669"/>
    <property type="project" value="UniProtKB-KW"/>
</dbReference>
<reference evidence="4 5" key="1">
    <citation type="submission" date="2017-05" db="EMBL/GenBank/DDBJ databases">
        <title>Draft genome sequence of Elsinoe australis.</title>
        <authorList>
            <person name="Cheng Q."/>
        </authorList>
    </citation>
    <scope>NUCLEOTIDE SEQUENCE [LARGE SCALE GENOMIC DNA]</scope>
    <source>
        <strain evidence="4 5">NL1</strain>
    </source>
</reference>
<evidence type="ECO:0000259" key="3">
    <source>
        <dbReference type="Pfam" id="PF05368"/>
    </source>
</evidence>
<evidence type="ECO:0000313" key="4">
    <source>
        <dbReference type="EMBL" id="PSK35958.1"/>
    </source>
</evidence>
<name>A0A2P7YJ12_9PEZI</name>